<evidence type="ECO:0000259" key="11">
    <source>
        <dbReference type="PROSITE" id="PS51038"/>
    </source>
</evidence>
<dbReference type="Gene3D" id="1.20.920.10">
    <property type="entry name" value="Bromodomain-like"/>
    <property type="match status" value="2"/>
</dbReference>
<keyword evidence="2" id="KW-0677">Repeat</keyword>
<dbReference type="GO" id="GO:0003682">
    <property type="term" value="F:chromatin binding"/>
    <property type="evidence" value="ECO:0007669"/>
    <property type="project" value="InterPro"/>
</dbReference>
<dbReference type="FunFam" id="2.30.30.490:FF:000015">
    <property type="entry name" value="Chromatin structure-remodeling complex subunit RSC1"/>
    <property type="match status" value="1"/>
</dbReference>
<dbReference type="PANTHER" id="PTHR16062">
    <property type="entry name" value="SWI/SNF-RELATED"/>
    <property type="match status" value="1"/>
</dbReference>
<feature type="compositionally biased region" description="Low complexity" evidence="9">
    <location>
        <begin position="1"/>
        <end position="14"/>
    </location>
</feature>
<feature type="compositionally biased region" description="Acidic residues" evidence="9">
    <location>
        <begin position="195"/>
        <end position="222"/>
    </location>
</feature>
<evidence type="ECO:0000259" key="10">
    <source>
        <dbReference type="PROSITE" id="PS50014"/>
    </source>
</evidence>
<dbReference type="GO" id="GO:0006338">
    <property type="term" value="P:chromatin remodeling"/>
    <property type="evidence" value="ECO:0007669"/>
    <property type="project" value="InterPro"/>
</dbReference>
<evidence type="ECO:0000256" key="9">
    <source>
        <dbReference type="SAM" id="MobiDB-lite"/>
    </source>
</evidence>
<protein>
    <recommendedName>
        <fullName evidence="13">BAH domain-containing protein</fullName>
    </recommendedName>
</protein>
<keyword evidence="3" id="KW-0156">Chromatin regulator</keyword>
<name>A0A0B7JZ25_BIOOC</name>
<evidence type="ECO:0000256" key="7">
    <source>
        <dbReference type="ARBA" id="ARBA00023242"/>
    </source>
</evidence>
<feature type="region of interest" description="Disordered" evidence="9">
    <location>
        <begin position="1"/>
        <end position="59"/>
    </location>
</feature>
<dbReference type="PANTHER" id="PTHR16062:SF21">
    <property type="entry name" value="CHROMATIN STRUCTURE-REMODELING COMPLEX SUBUNIT RSC1-RELATED"/>
    <property type="match status" value="1"/>
</dbReference>
<dbReference type="SMART" id="SM00297">
    <property type="entry name" value="BROMO"/>
    <property type="match status" value="2"/>
</dbReference>
<keyword evidence="7" id="KW-0539">Nucleus</keyword>
<evidence type="ECO:0000256" key="8">
    <source>
        <dbReference type="PROSITE-ProRule" id="PRU00035"/>
    </source>
</evidence>
<dbReference type="CDD" id="cd04369">
    <property type="entry name" value="Bromodomain"/>
    <property type="match status" value="1"/>
</dbReference>
<evidence type="ECO:0000256" key="3">
    <source>
        <dbReference type="ARBA" id="ARBA00022853"/>
    </source>
</evidence>
<evidence type="ECO:0000256" key="1">
    <source>
        <dbReference type="ARBA" id="ARBA00004123"/>
    </source>
</evidence>
<dbReference type="SMART" id="SM00439">
    <property type="entry name" value="BAH"/>
    <property type="match status" value="1"/>
</dbReference>
<keyword evidence="5 8" id="KW-0103">Bromodomain</keyword>
<dbReference type="InterPro" id="IPR001025">
    <property type="entry name" value="BAH_dom"/>
</dbReference>
<evidence type="ECO:0000256" key="2">
    <source>
        <dbReference type="ARBA" id="ARBA00022737"/>
    </source>
</evidence>
<dbReference type="GO" id="GO:0006368">
    <property type="term" value="P:transcription elongation by RNA polymerase II"/>
    <property type="evidence" value="ECO:0007669"/>
    <property type="project" value="TreeGrafter"/>
</dbReference>
<feature type="compositionally biased region" description="Basic residues" evidence="9">
    <location>
        <begin position="226"/>
        <end position="235"/>
    </location>
</feature>
<dbReference type="InterPro" id="IPR037382">
    <property type="entry name" value="Rsc/polybromo"/>
</dbReference>
<dbReference type="PRINTS" id="PR00503">
    <property type="entry name" value="BROMODOMAIN"/>
</dbReference>
<evidence type="ECO:0000256" key="4">
    <source>
        <dbReference type="ARBA" id="ARBA00023015"/>
    </source>
</evidence>
<dbReference type="AlphaFoldDB" id="A0A0B7JZ25"/>
<proteinExistence type="predicted"/>
<dbReference type="Pfam" id="PF01426">
    <property type="entry name" value="BAH"/>
    <property type="match status" value="1"/>
</dbReference>
<dbReference type="PROSITE" id="PS00633">
    <property type="entry name" value="BROMODOMAIN_1"/>
    <property type="match status" value="1"/>
</dbReference>
<keyword evidence="4" id="KW-0805">Transcription regulation</keyword>
<feature type="compositionally biased region" description="Acidic residues" evidence="9">
    <location>
        <begin position="34"/>
        <end position="55"/>
    </location>
</feature>
<evidence type="ECO:0000256" key="6">
    <source>
        <dbReference type="ARBA" id="ARBA00023163"/>
    </source>
</evidence>
<feature type="compositionally biased region" description="Basic and acidic residues" evidence="9">
    <location>
        <begin position="863"/>
        <end position="891"/>
    </location>
</feature>
<gene>
    <name evidence="12" type="ORF">BN869_000004579_1</name>
</gene>
<sequence>MSTRRAAAAEASKAQDPDNANGDVEMRDGADPASDVDSEGDSNDEGDEEEDEDEDPSRGLLRMIQDVSTYLCSFEEDGEELAAGFQRIPNRRVLPDYFEVISQPIAFSTIRSKILRKQYTSFPEFVRDVAQICHNAQVYNRPSAPIFGAAVRLRDLFRQRLSELVAKGKITAEEAELPDLGELPPVEDSPPPTGETDDEEDEDDDDEEEDEDEDDDDDDDSDHDGGRRRRGRRGRPFSSRQDFDDDAHKARGRPPSVLTPTEARISSILRGLRKSKDEDGSLLILPFEKLPDKAALPDYYQTILNPIAMDHIKKKAKRKKYQHVDHAMADIERMFENAKLYNEDDSPLFKAAVELQLQARVLALQEKARPDDDFRDEDGKLPLSEIVYNGEQWRVGDWVHIRNANDLGKPIVAQIYRTWQDREGQRWINACWYYRPEQTVHRVDKFFFEHEVVKTGQYRDHRIEDVLDRCFVMFITRFGRGRPRGFPPDKAVYVCESRYNEERFSFNKIKTWASCVPDEVREKDYEMDLFDAPYRMRKLPSPIKHLLREDAKETDDLPKPTWGSPNAPPIVGAVHRRPREPNVSELKSSHRTNILQILVPLCATWLSHPAFFCISRRCDCQHHSATLYSPSHNPLNPIDAARRQSAAFSTVAFPGDYQGFRGHHQAFAHAVPSPSSHHQFPVHMTSQFRPATPAGAGMAHIQQTPVPIPQPPHHAAPSPPVNMRPIHYQQQPPPTYPQAAPNFVQSPHMNHQVMQNQMVPQYNQGPPPAVQRPPMAQAPNNVMPSANMYNPPRPPEVYTLLDPVNDALPVEVRKQFLHDNNGRVLFFTAPPLDRPSKGLSPESAKLDHSARYLAGRKEWLAEREKKRKERDEKDTEANKRLSLEDGSRSPPEESVSSQATSAMEKWFQDFDRNTQVWEKSTGLDGWRQPIQG</sequence>
<dbReference type="Pfam" id="PF00439">
    <property type="entry name" value="Bromodomain"/>
    <property type="match status" value="2"/>
</dbReference>
<dbReference type="PROSITE" id="PS50014">
    <property type="entry name" value="BROMODOMAIN_2"/>
    <property type="match status" value="2"/>
</dbReference>
<feature type="domain" description="BAH" evidence="11">
    <location>
        <begin position="391"/>
        <end position="510"/>
    </location>
</feature>
<evidence type="ECO:0000256" key="5">
    <source>
        <dbReference type="ARBA" id="ARBA00023117"/>
    </source>
</evidence>
<dbReference type="InterPro" id="IPR018359">
    <property type="entry name" value="Bromodomain_CS"/>
</dbReference>
<dbReference type="EMBL" id="CDPU01000011">
    <property type="protein sequence ID" value="CEO48522.1"/>
    <property type="molecule type" value="Genomic_DNA"/>
</dbReference>
<keyword evidence="6" id="KW-0804">Transcription</keyword>
<feature type="region of interest" description="Disordered" evidence="9">
    <location>
        <begin position="173"/>
        <end position="262"/>
    </location>
</feature>
<dbReference type="InterPro" id="IPR001487">
    <property type="entry name" value="Bromodomain"/>
</dbReference>
<feature type="domain" description="Bromo" evidence="10">
    <location>
        <begin position="77"/>
        <end position="147"/>
    </location>
</feature>
<feature type="domain" description="Bromo" evidence="10">
    <location>
        <begin position="279"/>
        <end position="349"/>
    </location>
</feature>
<organism evidence="12">
    <name type="scientific">Bionectria ochroleuca</name>
    <name type="common">Gliocladium roseum</name>
    <dbReference type="NCBI Taxonomy" id="29856"/>
    <lineage>
        <taxon>Eukaryota</taxon>
        <taxon>Fungi</taxon>
        <taxon>Dikarya</taxon>
        <taxon>Ascomycota</taxon>
        <taxon>Pezizomycotina</taxon>
        <taxon>Sordariomycetes</taxon>
        <taxon>Hypocreomycetidae</taxon>
        <taxon>Hypocreales</taxon>
        <taxon>Bionectriaceae</taxon>
        <taxon>Clonostachys</taxon>
    </lineage>
</organism>
<accession>A0A0B7JZ25</accession>
<comment type="subcellular location">
    <subcellularLocation>
        <location evidence="1">Nucleus</location>
    </subcellularLocation>
</comment>
<evidence type="ECO:0000313" key="12">
    <source>
        <dbReference type="EMBL" id="CEO48522.1"/>
    </source>
</evidence>
<dbReference type="Gene3D" id="2.30.30.490">
    <property type="match status" value="1"/>
</dbReference>
<evidence type="ECO:0008006" key="13">
    <source>
        <dbReference type="Google" id="ProtNLM"/>
    </source>
</evidence>
<dbReference type="PROSITE" id="PS51038">
    <property type="entry name" value="BAH"/>
    <property type="match status" value="1"/>
</dbReference>
<feature type="region of interest" description="Disordered" evidence="9">
    <location>
        <begin position="863"/>
        <end position="905"/>
    </location>
</feature>
<dbReference type="CDD" id="cd04717">
    <property type="entry name" value="BAH_polybromo"/>
    <property type="match status" value="1"/>
</dbReference>
<reference evidence="12" key="1">
    <citation type="submission" date="2015-01" db="EMBL/GenBank/DDBJ databases">
        <authorList>
            <person name="Durling Mikael"/>
        </authorList>
    </citation>
    <scope>NUCLEOTIDE SEQUENCE</scope>
</reference>
<dbReference type="GO" id="GO:0016586">
    <property type="term" value="C:RSC-type complex"/>
    <property type="evidence" value="ECO:0007669"/>
    <property type="project" value="InterPro"/>
</dbReference>
<dbReference type="InterPro" id="IPR036427">
    <property type="entry name" value="Bromodomain-like_sf"/>
</dbReference>
<feature type="region of interest" description="Disordered" evidence="9">
    <location>
        <begin position="554"/>
        <end position="574"/>
    </location>
</feature>
<dbReference type="SUPFAM" id="SSF47370">
    <property type="entry name" value="Bromodomain"/>
    <property type="match status" value="2"/>
</dbReference>
<dbReference type="InterPro" id="IPR043151">
    <property type="entry name" value="BAH_sf"/>
</dbReference>